<organism evidence="1 2">
    <name type="scientific">Actinomadura mexicana</name>
    <dbReference type="NCBI Taxonomy" id="134959"/>
    <lineage>
        <taxon>Bacteria</taxon>
        <taxon>Bacillati</taxon>
        <taxon>Actinomycetota</taxon>
        <taxon>Actinomycetes</taxon>
        <taxon>Streptosporangiales</taxon>
        <taxon>Thermomonosporaceae</taxon>
        <taxon>Actinomadura</taxon>
    </lineage>
</organism>
<dbReference type="OrthoDB" id="4320373at2"/>
<dbReference type="EMBL" id="FZNP01000003">
    <property type="protein sequence ID" value="SNR49124.1"/>
    <property type="molecule type" value="Genomic_DNA"/>
</dbReference>
<reference evidence="2" key="1">
    <citation type="submission" date="2017-06" db="EMBL/GenBank/DDBJ databases">
        <authorList>
            <person name="Varghese N."/>
            <person name="Submissions S."/>
        </authorList>
    </citation>
    <scope>NUCLEOTIDE SEQUENCE [LARGE SCALE GENOMIC DNA]</scope>
    <source>
        <strain evidence="2">DSM 44485</strain>
    </source>
</reference>
<dbReference type="Proteomes" id="UP000198420">
    <property type="component" value="Unassembled WGS sequence"/>
</dbReference>
<evidence type="ECO:0008006" key="3">
    <source>
        <dbReference type="Google" id="ProtNLM"/>
    </source>
</evidence>
<dbReference type="AlphaFoldDB" id="A0A238WSB6"/>
<keyword evidence="2" id="KW-1185">Reference proteome</keyword>
<accession>A0A238WSB6</accession>
<evidence type="ECO:0000313" key="1">
    <source>
        <dbReference type="EMBL" id="SNR49124.1"/>
    </source>
</evidence>
<gene>
    <name evidence="1" type="ORF">SAMN06265355_103201</name>
</gene>
<proteinExistence type="predicted"/>
<protein>
    <recommendedName>
        <fullName evidence="3">NifU-like domain-containing protein</fullName>
    </recommendedName>
</protein>
<sequence>MGWDDERVREHVQRLEGLLDGLDPGAHQAVQALVELYGEALDRIVRLCADASALAGDELVCHLLAMHGLHPESPEARVRRALAALEGFLGKHRTSVELTGVDGEAVRLKVATEGRAAAPRPVLDAVERAALAAAPELERVEIEAPAPEKVLITLDQVRSRV</sequence>
<dbReference type="RefSeq" id="WP_089311278.1">
    <property type="nucleotide sequence ID" value="NZ_FZNP01000003.1"/>
</dbReference>
<evidence type="ECO:0000313" key="2">
    <source>
        <dbReference type="Proteomes" id="UP000198420"/>
    </source>
</evidence>
<name>A0A238WSB6_9ACTN</name>